<dbReference type="SMART" id="SM00054">
    <property type="entry name" value="EFh"/>
    <property type="match status" value="4"/>
</dbReference>
<dbReference type="EMBL" id="JAIWYP010000007">
    <property type="protein sequence ID" value="KAH3802376.1"/>
    <property type="molecule type" value="Genomic_DNA"/>
</dbReference>
<reference evidence="6" key="2">
    <citation type="submission" date="2020-11" db="EMBL/GenBank/DDBJ databases">
        <authorList>
            <person name="McCartney M.A."/>
            <person name="Auch B."/>
            <person name="Kono T."/>
            <person name="Mallez S."/>
            <person name="Becker A."/>
            <person name="Gohl D.M."/>
            <person name="Silverstein K.A.T."/>
            <person name="Koren S."/>
            <person name="Bechman K.B."/>
            <person name="Herman A."/>
            <person name="Abrahante J.E."/>
            <person name="Garbe J."/>
        </authorList>
    </citation>
    <scope>NUCLEOTIDE SEQUENCE</scope>
    <source>
        <strain evidence="6">Duluth1</strain>
        <tissue evidence="6">Whole animal</tissue>
    </source>
</reference>
<dbReference type="InterPro" id="IPR018247">
    <property type="entry name" value="EF_Hand_1_Ca_BS"/>
</dbReference>
<feature type="signal peptide" evidence="4">
    <location>
        <begin position="1"/>
        <end position="23"/>
    </location>
</feature>
<accession>A0A9D4FSV3</accession>
<evidence type="ECO:0000313" key="7">
    <source>
        <dbReference type="Proteomes" id="UP000828390"/>
    </source>
</evidence>
<dbReference type="Proteomes" id="UP000828390">
    <property type="component" value="Unassembled WGS sequence"/>
</dbReference>
<name>A0A9D4FSV3_DREPO</name>
<evidence type="ECO:0000256" key="1">
    <source>
        <dbReference type="ARBA" id="ARBA00022723"/>
    </source>
</evidence>
<keyword evidence="7" id="KW-1185">Reference proteome</keyword>
<dbReference type="Gene3D" id="1.10.238.10">
    <property type="entry name" value="EF-hand"/>
    <property type="match status" value="3"/>
</dbReference>
<dbReference type="PROSITE" id="PS00018">
    <property type="entry name" value="EF_HAND_1"/>
    <property type="match status" value="2"/>
</dbReference>
<dbReference type="AlphaFoldDB" id="A0A9D4FSV3"/>
<dbReference type="SUPFAM" id="SSF47473">
    <property type="entry name" value="EF-hand"/>
    <property type="match status" value="2"/>
</dbReference>
<dbReference type="InterPro" id="IPR002048">
    <property type="entry name" value="EF_hand_dom"/>
</dbReference>
<dbReference type="Pfam" id="PF13202">
    <property type="entry name" value="EF-hand_5"/>
    <property type="match status" value="3"/>
</dbReference>
<keyword evidence="1" id="KW-0479">Metal-binding</keyword>
<keyword evidence="4" id="KW-0732">Signal</keyword>
<keyword evidence="3" id="KW-0106">Calcium</keyword>
<sequence>MKIELILIFSLLLGPIYFDGANGADQPDMYKVIYMRCLKGDANLDGIITQAEFSAVFQAFDKNGDGAVTRDEYVDGWVALTKQTRDVANAYFHVADLNHDNVIDQDDYAGMYTLFDQNGDGALTFQECVQEAENVVRATPFSELFEKSDRNKDEFLTKAEFRTFFQSFDNDDDSRIDTRECDAGWALLDYARKWDADSLFRCIDTNGDRYITEAEMDKLFGQYDKNADDKLDLQEVKLMKGLLVKPKYTSH</sequence>
<evidence type="ECO:0000256" key="4">
    <source>
        <dbReference type="SAM" id="SignalP"/>
    </source>
</evidence>
<keyword evidence="2" id="KW-0677">Repeat</keyword>
<dbReference type="GO" id="GO:0005509">
    <property type="term" value="F:calcium ion binding"/>
    <property type="evidence" value="ECO:0007669"/>
    <property type="project" value="InterPro"/>
</dbReference>
<evidence type="ECO:0000259" key="5">
    <source>
        <dbReference type="PROSITE" id="PS50222"/>
    </source>
</evidence>
<evidence type="ECO:0000313" key="6">
    <source>
        <dbReference type="EMBL" id="KAH3802376.1"/>
    </source>
</evidence>
<feature type="chain" id="PRO_5039292352" description="EF-hand domain-containing protein" evidence="4">
    <location>
        <begin position="24"/>
        <end position="251"/>
    </location>
</feature>
<proteinExistence type="predicted"/>
<comment type="caution">
    <text evidence="6">The sequence shown here is derived from an EMBL/GenBank/DDBJ whole genome shotgun (WGS) entry which is preliminary data.</text>
</comment>
<dbReference type="PANTHER" id="PTHR10827">
    <property type="entry name" value="RETICULOCALBIN"/>
    <property type="match status" value="1"/>
</dbReference>
<dbReference type="PANTHER" id="PTHR10827:SF98">
    <property type="entry name" value="45 KDA CALCIUM-BINDING PROTEIN"/>
    <property type="match status" value="1"/>
</dbReference>
<gene>
    <name evidence="6" type="ORF">DPMN_156052</name>
</gene>
<dbReference type="PROSITE" id="PS50222">
    <property type="entry name" value="EF_HAND_2"/>
    <property type="match status" value="3"/>
</dbReference>
<dbReference type="InterPro" id="IPR011992">
    <property type="entry name" value="EF-hand-dom_pair"/>
</dbReference>
<evidence type="ECO:0000256" key="2">
    <source>
        <dbReference type="ARBA" id="ARBA00022737"/>
    </source>
</evidence>
<evidence type="ECO:0000256" key="3">
    <source>
        <dbReference type="ARBA" id="ARBA00022837"/>
    </source>
</evidence>
<feature type="domain" description="EF-hand" evidence="5">
    <location>
        <begin position="136"/>
        <end position="171"/>
    </location>
</feature>
<reference evidence="6" key="1">
    <citation type="journal article" date="2019" name="bioRxiv">
        <title>The Genome of the Zebra Mussel, Dreissena polymorpha: A Resource for Invasive Species Research.</title>
        <authorList>
            <person name="McCartney M.A."/>
            <person name="Auch B."/>
            <person name="Kono T."/>
            <person name="Mallez S."/>
            <person name="Zhang Y."/>
            <person name="Obille A."/>
            <person name="Becker A."/>
            <person name="Abrahante J.E."/>
            <person name="Garbe J."/>
            <person name="Badalamenti J.P."/>
            <person name="Herman A."/>
            <person name="Mangelson H."/>
            <person name="Liachko I."/>
            <person name="Sullivan S."/>
            <person name="Sone E.D."/>
            <person name="Koren S."/>
            <person name="Silverstein K.A.T."/>
            <person name="Beckman K.B."/>
            <person name="Gohl D.M."/>
        </authorList>
    </citation>
    <scope>NUCLEOTIDE SEQUENCE</scope>
    <source>
        <strain evidence="6">Duluth1</strain>
        <tissue evidence="6">Whole animal</tissue>
    </source>
</reference>
<protein>
    <recommendedName>
        <fullName evidence="5">EF-hand domain-containing protein</fullName>
    </recommendedName>
</protein>
<feature type="domain" description="EF-hand" evidence="5">
    <location>
        <begin position="48"/>
        <end position="83"/>
    </location>
</feature>
<organism evidence="6 7">
    <name type="scientific">Dreissena polymorpha</name>
    <name type="common">Zebra mussel</name>
    <name type="synonym">Mytilus polymorpha</name>
    <dbReference type="NCBI Taxonomy" id="45954"/>
    <lineage>
        <taxon>Eukaryota</taxon>
        <taxon>Metazoa</taxon>
        <taxon>Spiralia</taxon>
        <taxon>Lophotrochozoa</taxon>
        <taxon>Mollusca</taxon>
        <taxon>Bivalvia</taxon>
        <taxon>Autobranchia</taxon>
        <taxon>Heteroconchia</taxon>
        <taxon>Euheterodonta</taxon>
        <taxon>Imparidentia</taxon>
        <taxon>Neoheterodontei</taxon>
        <taxon>Myida</taxon>
        <taxon>Dreissenoidea</taxon>
        <taxon>Dreissenidae</taxon>
        <taxon>Dreissena</taxon>
    </lineage>
</organism>
<feature type="domain" description="EF-hand" evidence="5">
    <location>
        <begin position="211"/>
        <end position="246"/>
    </location>
</feature>